<evidence type="ECO:0000256" key="13">
    <source>
        <dbReference type="ARBA" id="ARBA00023157"/>
    </source>
</evidence>
<keyword evidence="26" id="KW-1185">Reference proteome</keyword>
<dbReference type="InterPro" id="IPR002016">
    <property type="entry name" value="Haem_peroxidase"/>
</dbReference>
<evidence type="ECO:0000256" key="1">
    <source>
        <dbReference type="ARBA" id="ARBA00000189"/>
    </source>
</evidence>
<evidence type="ECO:0000256" key="17">
    <source>
        <dbReference type="PIRSR" id="PIRSR600823-2"/>
    </source>
</evidence>
<dbReference type="EMBL" id="CM029043">
    <property type="protein sequence ID" value="KAG2613759.1"/>
    <property type="molecule type" value="Genomic_DNA"/>
</dbReference>
<feature type="binding site" evidence="18">
    <location>
        <position position="315"/>
    </location>
    <ligand>
        <name>Ca(2+)</name>
        <dbReference type="ChEBI" id="CHEBI:29108"/>
        <label>2</label>
    </ligand>
</feature>
<keyword evidence="23" id="KW-1133">Transmembrane helix</keyword>
<feature type="binding site" evidence="18">
    <location>
        <position position="135"/>
    </location>
    <ligand>
        <name>Ca(2+)</name>
        <dbReference type="ChEBI" id="CHEBI:29108"/>
        <label>1</label>
    </ligand>
</feature>
<keyword evidence="13 20" id="KW-1015">Disulfide bond</keyword>
<feature type="region of interest" description="Disordered" evidence="22">
    <location>
        <begin position="25"/>
        <end position="53"/>
    </location>
</feature>
<keyword evidence="14" id="KW-0325">Glycoprotein</keyword>
<feature type="transmembrane region" description="Helical" evidence="23">
    <location>
        <begin position="62"/>
        <end position="81"/>
    </location>
</feature>
<sequence length="388" mass="41529">MRGRGSGNQTPLTTRGLAVTVCIYSPEPGSESRTSSSSRRESEASQQPLEPRERRECGMARMALAAALVAVAVAGVLAGGARAQLVEGFYASCCPQAEKIIKNYVAEHVPRVPTIAATLLRTHFHDCFVRGCDASLLLNATGGKEAEKDAAPNKTLRGFAFIDRIKAIIEKECPGVVSCADILALAARDSVVVTGGPSWSVPTGRRDGTVSLKQEALDNIPGPTMNFTQLLQSFQNKSLSLADLVWLSGAHTIGIGHCNTFSERLYNFTGRGGPGDADPSLDPAYADNLRRTKCKTLTDNTTIVEMDPGSFRTFDLSYYRGVLKRRGLFQSDAALLTDPAAKADILSAVNSPPEFFFQVFAASMVKLGAVEVKTGSEGEIRKHCAVVN</sequence>
<comment type="cofactor">
    <cofactor evidence="18 21">
        <name>Ca(2+)</name>
        <dbReference type="ChEBI" id="CHEBI:29108"/>
    </cofactor>
    <text evidence="18 21">Binds 2 calcium ions per subunit.</text>
</comment>
<dbReference type="Gene3D" id="1.10.420.10">
    <property type="entry name" value="Peroxidase, domain 2"/>
    <property type="match status" value="1"/>
</dbReference>
<keyword evidence="8 18" id="KW-0479">Metal-binding</keyword>
<organism evidence="25 26">
    <name type="scientific">Panicum virgatum</name>
    <name type="common">Blackwell switchgrass</name>
    <dbReference type="NCBI Taxonomy" id="38727"/>
    <lineage>
        <taxon>Eukaryota</taxon>
        <taxon>Viridiplantae</taxon>
        <taxon>Streptophyta</taxon>
        <taxon>Embryophyta</taxon>
        <taxon>Tracheophyta</taxon>
        <taxon>Spermatophyta</taxon>
        <taxon>Magnoliopsida</taxon>
        <taxon>Liliopsida</taxon>
        <taxon>Poales</taxon>
        <taxon>Poaceae</taxon>
        <taxon>PACMAD clade</taxon>
        <taxon>Panicoideae</taxon>
        <taxon>Panicodae</taxon>
        <taxon>Paniceae</taxon>
        <taxon>Panicinae</taxon>
        <taxon>Panicum</taxon>
        <taxon>Panicum sect. Hiantes</taxon>
    </lineage>
</organism>
<feature type="binding site" evidence="18">
    <location>
        <position position="307"/>
    </location>
    <ligand>
        <name>Ca(2+)</name>
        <dbReference type="ChEBI" id="CHEBI:29108"/>
        <label>2</label>
    </ligand>
</feature>
<feature type="disulfide bond" evidence="20">
    <location>
        <begin position="127"/>
        <end position="132"/>
    </location>
</feature>
<feature type="binding site" evidence="18">
    <location>
        <position position="131"/>
    </location>
    <ligand>
        <name>Ca(2+)</name>
        <dbReference type="ChEBI" id="CHEBI:29108"/>
        <label>1</label>
    </ligand>
</feature>
<evidence type="ECO:0000256" key="8">
    <source>
        <dbReference type="ARBA" id="ARBA00022723"/>
    </source>
</evidence>
<comment type="function">
    <text evidence="2">Removal of H(2)O(2), oxidation of toxic reductants, biosynthesis and degradation of lignin, suberization, auxin catabolism, response to environmental stresses such as wounding, pathogen attack and oxidative stress. These functions might be dependent on each isozyme/isoform in each plant tissue.</text>
</comment>
<dbReference type="AlphaFoldDB" id="A0A8T0U0L7"/>
<accession>A0A8T0U0L7</accession>
<feature type="binding site" evidence="18">
    <location>
        <position position="126"/>
    </location>
    <ligand>
        <name>Ca(2+)</name>
        <dbReference type="ChEBI" id="CHEBI:29108"/>
        <label>1</label>
    </ligand>
</feature>
<dbReference type="PROSITE" id="PS00435">
    <property type="entry name" value="PEROXIDASE_1"/>
    <property type="match status" value="1"/>
</dbReference>
<feature type="active site" description="Proton acceptor" evidence="16">
    <location>
        <position position="125"/>
    </location>
</feature>
<keyword evidence="23" id="KW-0812">Transmembrane</keyword>
<comment type="catalytic activity">
    <reaction evidence="1 21">
        <text>2 a phenolic donor + H2O2 = 2 a phenolic radical donor + 2 H2O</text>
        <dbReference type="Rhea" id="RHEA:56136"/>
        <dbReference type="ChEBI" id="CHEBI:15377"/>
        <dbReference type="ChEBI" id="CHEBI:16240"/>
        <dbReference type="ChEBI" id="CHEBI:139520"/>
        <dbReference type="ChEBI" id="CHEBI:139521"/>
        <dbReference type="EC" id="1.11.1.7"/>
    </reaction>
</comment>
<evidence type="ECO:0000259" key="24">
    <source>
        <dbReference type="PROSITE" id="PS50873"/>
    </source>
</evidence>
<keyword evidence="6 21" id="KW-0575">Peroxidase</keyword>
<dbReference type="PANTHER" id="PTHR31235">
    <property type="entry name" value="PEROXIDASE 25-RELATED"/>
    <property type="match status" value="1"/>
</dbReference>
<dbReference type="PRINTS" id="PR00458">
    <property type="entry name" value="PEROXIDASE"/>
</dbReference>
<comment type="cofactor">
    <cofactor evidence="18 21">
        <name>heme b</name>
        <dbReference type="ChEBI" id="CHEBI:60344"/>
    </cofactor>
    <text evidence="18 21">Binds 1 heme b (iron(II)-protoporphyrin IX) group per subunit.</text>
</comment>
<dbReference type="FunFam" id="1.10.520.10:FF:000001">
    <property type="entry name" value="Peroxidase"/>
    <property type="match status" value="1"/>
</dbReference>
<dbReference type="PRINTS" id="PR00461">
    <property type="entry name" value="PLPEROXIDASE"/>
</dbReference>
<evidence type="ECO:0000256" key="6">
    <source>
        <dbReference type="ARBA" id="ARBA00022559"/>
    </source>
</evidence>
<keyword evidence="23" id="KW-0472">Membrane</keyword>
<dbReference type="InterPro" id="IPR010255">
    <property type="entry name" value="Haem_peroxidase_sf"/>
</dbReference>
<name>A0A8T0U0L7_PANVG</name>
<dbReference type="Gene3D" id="1.10.520.10">
    <property type="match status" value="1"/>
</dbReference>
<evidence type="ECO:0000256" key="14">
    <source>
        <dbReference type="ARBA" id="ARBA00023180"/>
    </source>
</evidence>
<feature type="disulfide bond" evidence="20">
    <location>
        <begin position="179"/>
        <end position="384"/>
    </location>
</feature>
<comment type="subcellular location">
    <subcellularLocation>
        <location evidence="3 21">Secreted</location>
    </subcellularLocation>
</comment>
<dbReference type="EC" id="1.11.1.7" evidence="21"/>
<evidence type="ECO:0000256" key="3">
    <source>
        <dbReference type="ARBA" id="ARBA00004613"/>
    </source>
</evidence>
<evidence type="ECO:0000256" key="4">
    <source>
        <dbReference type="ARBA" id="ARBA00006873"/>
    </source>
</evidence>
<feature type="binding site" evidence="18">
    <location>
        <position position="129"/>
    </location>
    <ligand>
        <name>Ca(2+)</name>
        <dbReference type="ChEBI" id="CHEBI:29108"/>
        <label>1</label>
    </ligand>
</feature>
<dbReference type="Pfam" id="PF00141">
    <property type="entry name" value="peroxidase"/>
    <property type="match status" value="1"/>
</dbReference>
<dbReference type="GO" id="GO:0042744">
    <property type="term" value="P:hydrogen peroxide catabolic process"/>
    <property type="evidence" value="ECO:0007669"/>
    <property type="project" value="UniProtKB-KW"/>
</dbReference>
<feature type="binding site" evidence="18">
    <location>
        <position position="252"/>
    </location>
    <ligand>
        <name>Ca(2+)</name>
        <dbReference type="ChEBI" id="CHEBI:29108"/>
        <label>2</label>
    </ligand>
</feature>
<evidence type="ECO:0000256" key="16">
    <source>
        <dbReference type="PIRSR" id="PIRSR600823-1"/>
    </source>
</evidence>
<keyword evidence="12 18" id="KW-0408">Iron</keyword>
<comment type="similarity">
    <text evidence="4">Belongs to the peroxidase family. Ascorbate peroxidase subfamily.</text>
</comment>
<dbReference type="GO" id="GO:0005576">
    <property type="term" value="C:extracellular region"/>
    <property type="evidence" value="ECO:0007669"/>
    <property type="project" value="UniProtKB-SubCell"/>
</dbReference>
<evidence type="ECO:0000256" key="15">
    <source>
        <dbReference type="ARBA" id="ARBA00023324"/>
    </source>
</evidence>
<dbReference type="GO" id="GO:0020037">
    <property type="term" value="F:heme binding"/>
    <property type="evidence" value="ECO:0007669"/>
    <property type="project" value="UniProtKB-UniRule"/>
</dbReference>
<reference evidence="25" key="1">
    <citation type="submission" date="2020-05" db="EMBL/GenBank/DDBJ databases">
        <title>WGS assembly of Panicum virgatum.</title>
        <authorList>
            <person name="Lovell J.T."/>
            <person name="Jenkins J."/>
            <person name="Shu S."/>
            <person name="Juenger T.E."/>
            <person name="Schmutz J."/>
        </authorList>
    </citation>
    <scope>NUCLEOTIDE SEQUENCE</scope>
    <source>
        <strain evidence="25">AP13</strain>
    </source>
</reference>
<feature type="binding site" evidence="18">
    <location>
        <position position="147"/>
    </location>
    <ligand>
        <name>Ca(2+)</name>
        <dbReference type="ChEBI" id="CHEBI:29108"/>
        <label>1</label>
    </ligand>
</feature>
<evidence type="ECO:0000256" key="19">
    <source>
        <dbReference type="PIRSR" id="PIRSR600823-4"/>
    </source>
</evidence>
<evidence type="ECO:0000256" key="2">
    <source>
        <dbReference type="ARBA" id="ARBA00002322"/>
    </source>
</evidence>
<feature type="domain" description="Plant heme peroxidase family profile" evidence="24">
    <location>
        <begin position="84"/>
        <end position="388"/>
    </location>
</feature>
<feature type="disulfide bond" evidence="20">
    <location>
        <begin position="94"/>
        <end position="173"/>
    </location>
</feature>
<dbReference type="InterPro" id="IPR033905">
    <property type="entry name" value="Secretory_peroxidase"/>
</dbReference>
<dbReference type="Proteomes" id="UP000823388">
    <property type="component" value="Chromosome 4K"/>
</dbReference>
<evidence type="ECO:0000313" key="25">
    <source>
        <dbReference type="EMBL" id="KAG2613759.1"/>
    </source>
</evidence>
<gene>
    <name evidence="25" type="ORF">PVAP13_4KG403700</name>
</gene>
<keyword evidence="11 21" id="KW-0560">Oxidoreductase</keyword>
<evidence type="ECO:0000256" key="22">
    <source>
        <dbReference type="SAM" id="MobiDB-lite"/>
    </source>
</evidence>
<keyword evidence="10 18" id="KW-0106">Calcium</keyword>
<feature type="disulfide bond" evidence="20">
    <location>
        <begin position="258"/>
        <end position="294"/>
    </location>
</feature>
<proteinExistence type="inferred from homology"/>
<dbReference type="CDD" id="cd00693">
    <property type="entry name" value="secretory_peroxidase"/>
    <property type="match status" value="1"/>
</dbReference>
<evidence type="ECO:0000256" key="23">
    <source>
        <dbReference type="SAM" id="Phobius"/>
    </source>
</evidence>
<evidence type="ECO:0000256" key="20">
    <source>
        <dbReference type="PIRSR" id="PIRSR600823-5"/>
    </source>
</evidence>
<protein>
    <recommendedName>
        <fullName evidence="21">Peroxidase</fullName>
        <ecNumber evidence="21">1.11.1.7</ecNumber>
    </recommendedName>
</protein>
<feature type="binding site" evidence="18">
    <location>
        <position position="133"/>
    </location>
    <ligand>
        <name>Ca(2+)</name>
        <dbReference type="ChEBI" id="CHEBI:29108"/>
        <label>1</label>
    </ligand>
</feature>
<dbReference type="SUPFAM" id="SSF48113">
    <property type="entry name" value="Heme-dependent peroxidases"/>
    <property type="match status" value="1"/>
</dbReference>
<dbReference type="FunFam" id="1.10.420.10:FF:000008">
    <property type="entry name" value="Peroxidase"/>
    <property type="match status" value="1"/>
</dbReference>
<evidence type="ECO:0000256" key="21">
    <source>
        <dbReference type="RuleBase" id="RU362060"/>
    </source>
</evidence>
<evidence type="ECO:0000256" key="7">
    <source>
        <dbReference type="ARBA" id="ARBA00022617"/>
    </source>
</evidence>
<comment type="caution">
    <text evidence="25">The sequence shown here is derived from an EMBL/GenBank/DDBJ whole genome shotgun (WGS) entry which is preliminary data.</text>
</comment>
<dbReference type="InterPro" id="IPR000823">
    <property type="entry name" value="Peroxidase_pln"/>
</dbReference>
<feature type="binding site" description="axial binding residue" evidence="18">
    <location>
        <position position="251"/>
    </location>
    <ligand>
        <name>heme b</name>
        <dbReference type="ChEBI" id="CHEBI:60344"/>
    </ligand>
    <ligandPart>
        <name>Fe</name>
        <dbReference type="ChEBI" id="CHEBI:18248"/>
    </ligandPart>
</feature>
<feature type="binding site" evidence="17">
    <location>
        <position position="221"/>
    </location>
    <ligand>
        <name>substrate</name>
    </ligand>
</feature>
<evidence type="ECO:0000313" key="26">
    <source>
        <dbReference type="Proteomes" id="UP000823388"/>
    </source>
</evidence>
<comment type="similarity">
    <text evidence="21">Belongs to the peroxidase family. Classical plant (class III) peroxidase subfamily.</text>
</comment>
<keyword evidence="7 21" id="KW-0349">Heme</keyword>
<dbReference type="InterPro" id="IPR019793">
    <property type="entry name" value="Peroxidases_heam-ligand_BS"/>
</dbReference>
<dbReference type="GO" id="GO:0006979">
    <property type="term" value="P:response to oxidative stress"/>
    <property type="evidence" value="ECO:0007669"/>
    <property type="project" value="UniProtKB-UniRule"/>
</dbReference>
<feature type="site" description="Transition state stabilizer" evidence="19">
    <location>
        <position position="121"/>
    </location>
</feature>
<keyword evidence="9" id="KW-0732">Signal</keyword>
<dbReference type="PROSITE" id="PS50873">
    <property type="entry name" value="PEROXIDASE_4"/>
    <property type="match status" value="1"/>
</dbReference>
<keyword evidence="5 21" id="KW-0964">Secreted</keyword>
<keyword evidence="15 21" id="KW-0376">Hydrogen peroxide</keyword>
<dbReference type="GO" id="GO:0140825">
    <property type="term" value="F:lactoperoxidase activity"/>
    <property type="evidence" value="ECO:0007669"/>
    <property type="project" value="UniProtKB-EC"/>
</dbReference>
<dbReference type="GO" id="GO:0046872">
    <property type="term" value="F:metal ion binding"/>
    <property type="evidence" value="ECO:0007669"/>
    <property type="project" value="UniProtKB-UniRule"/>
</dbReference>
<evidence type="ECO:0000256" key="5">
    <source>
        <dbReference type="ARBA" id="ARBA00022525"/>
    </source>
</evidence>
<evidence type="ECO:0000256" key="18">
    <source>
        <dbReference type="PIRSR" id="PIRSR600823-3"/>
    </source>
</evidence>
<evidence type="ECO:0000256" key="9">
    <source>
        <dbReference type="ARBA" id="ARBA00022729"/>
    </source>
</evidence>
<evidence type="ECO:0000256" key="12">
    <source>
        <dbReference type="ARBA" id="ARBA00023004"/>
    </source>
</evidence>
<evidence type="ECO:0000256" key="11">
    <source>
        <dbReference type="ARBA" id="ARBA00023002"/>
    </source>
</evidence>
<evidence type="ECO:0000256" key="10">
    <source>
        <dbReference type="ARBA" id="ARBA00022837"/>
    </source>
</evidence>